<feature type="transmembrane region" description="Helical" evidence="4">
    <location>
        <begin position="91"/>
        <end position="110"/>
    </location>
</feature>
<dbReference type="HOGENOM" id="CLU_047644_2_0_5"/>
<keyword evidence="9" id="KW-1185">Reference proteome</keyword>
<feature type="transmembrane region" description="Helical" evidence="4">
    <location>
        <begin position="150"/>
        <end position="172"/>
    </location>
</feature>
<evidence type="ECO:0000256" key="1">
    <source>
        <dbReference type="ARBA" id="ARBA00022692"/>
    </source>
</evidence>
<evidence type="ECO:0000313" key="6">
    <source>
        <dbReference type="EMBL" id="EXL09806.1"/>
    </source>
</evidence>
<dbReference type="SUPFAM" id="SSF103473">
    <property type="entry name" value="MFS general substrate transporter"/>
    <property type="match status" value="1"/>
</dbReference>
<dbReference type="PANTHER" id="PTHR23534:SF1">
    <property type="entry name" value="MAJOR FACILITATOR SUPERFAMILY PROTEIN"/>
    <property type="match status" value="1"/>
</dbReference>
<dbReference type="PATRIC" id="fig|69279.3.peg.759"/>
<dbReference type="InterPro" id="IPR011701">
    <property type="entry name" value="MFS"/>
</dbReference>
<dbReference type="EMBL" id="JENY01000004">
    <property type="protein sequence ID" value="EXL09806.1"/>
    <property type="molecule type" value="Genomic_DNA"/>
</dbReference>
<dbReference type="GO" id="GO:0022857">
    <property type="term" value="F:transmembrane transporter activity"/>
    <property type="evidence" value="ECO:0007669"/>
    <property type="project" value="InterPro"/>
</dbReference>
<comment type="caution">
    <text evidence="6">The sequence shown here is derived from an EMBL/GenBank/DDBJ whole genome shotgun (WGS) entry which is preliminary data.</text>
</comment>
<evidence type="ECO:0000313" key="7">
    <source>
        <dbReference type="EMBL" id="TDR38169.1"/>
    </source>
</evidence>
<sequence>MSASGQAAAGAQAPAVEREARRTALILATAQAIVGSAAPICFALGALAGHYLLDMDKSLATAPLTGFNVGVAIGALPAAAIIRRLGQREGFLAGTGLTALGGVIATIALYQSSFWLFAFGLLVVGFGGAFVQQFRFAAADNAPPAFKARAISFVLAGGVFTAMLGPQVVIFTKDLLQPVAFAGAFASLVVLAGIGALVLAQLRPRPVFEKVEQAVPTGRPLIEIVTRPRFVTALICAVGSYALMTFVMTGAPLAMVGCGFTSDEATLGISWHVMAMFAPSFFTGRLISRFGALTMVAIGFVLLIGCGLVALSGIQLWQFWTALILLGLGWNFGFIGSTAIVAGCYRPEEKGKVQGFHDFVLFSSVAFASLMSGAVYNAWGWDMLAWILFPFSGLCLVMLAVQGVADRRERAA</sequence>
<gene>
    <name evidence="6" type="ORF">BG36_17685</name>
    <name evidence="7" type="ORF">DES43_101238</name>
</gene>
<feature type="transmembrane region" description="Helical" evidence="4">
    <location>
        <begin position="24"/>
        <end position="53"/>
    </location>
</feature>
<evidence type="ECO:0000256" key="3">
    <source>
        <dbReference type="ARBA" id="ARBA00023136"/>
    </source>
</evidence>
<evidence type="ECO:0000313" key="8">
    <source>
        <dbReference type="Proteomes" id="UP000019849"/>
    </source>
</evidence>
<feature type="transmembrane region" description="Helical" evidence="4">
    <location>
        <begin position="178"/>
        <end position="200"/>
    </location>
</feature>
<evidence type="ECO:0000256" key="2">
    <source>
        <dbReference type="ARBA" id="ARBA00022989"/>
    </source>
</evidence>
<proteinExistence type="predicted"/>
<dbReference type="InterPro" id="IPR036259">
    <property type="entry name" value="MFS_trans_sf"/>
</dbReference>
<organism evidence="6 8">
    <name type="scientific">Aquamicrobium defluvii</name>
    <dbReference type="NCBI Taxonomy" id="69279"/>
    <lineage>
        <taxon>Bacteria</taxon>
        <taxon>Pseudomonadati</taxon>
        <taxon>Pseudomonadota</taxon>
        <taxon>Alphaproteobacteria</taxon>
        <taxon>Hyphomicrobiales</taxon>
        <taxon>Phyllobacteriaceae</taxon>
        <taxon>Aquamicrobium</taxon>
    </lineage>
</organism>
<feature type="transmembrane region" description="Helical" evidence="4">
    <location>
        <begin position="356"/>
        <end position="379"/>
    </location>
</feature>
<name>A0A011UU79_9HYPH</name>
<dbReference type="Proteomes" id="UP000019849">
    <property type="component" value="Unassembled WGS sequence"/>
</dbReference>
<dbReference type="RefSeq" id="WP_051520390.1">
    <property type="nucleotide sequence ID" value="NZ_KK073879.1"/>
</dbReference>
<dbReference type="Proteomes" id="UP000294958">
    <property type="component" value="Unassembled WGS sequence"/>
</dbReference>
<dbReference type="eggNOG" id="COG2814">
    <property type="taxonomic scope" value="Bacteria"/>
</dbReference>
<evidence type="ECO:0000313" key="9">
    <source>
        <dbReference type="Proteomes" id="UP000294958"/>
    </source>
</evidence>
<dbReference type="STRING" id="69279.BG36_17685"/>
<feature type="transmembrane region" description="Helical" evidence="4">
    <location>
        <begin position="59"/>
        <end position="79"/>
    </location>
</feature>
<dbReference type="EMBL" id="SNZF01000001">
    <property type="protein sequence ID" value="TDR38169.1"/>
    <property type="molecule type" value="Genomic_DNA"/>
</dbReference>
<feature type="transmembrane region" description="Helical" evidence="4">
    <location>
        <begin position="265"/>
        <end position="283"/>
    </location>
</feature>
<dbReference type="Gene3D" id="1.20.1250.20">
    <property type="entry name" value="MFS general substrate transporter like domains"/>
    <property type="match status" value="1"/>
</dbReference>
<evidence type="ECO:0000256" key="4">
    <source>
        <dbReference type="SAM" id="Phobius"/>
    </source>
</evidence>
<feature type="transmembrane region" description="Helical" evidence="4">
    <location>
        <begin position="230"/>
        <end position="253"/>
    </location>
</feature>
<feature type="transmembrane region" description="Helical" evidence="4">
    <location>
        <begin position="385"/>
        <end position="405"/>
    </location>
</feature>
<feature type="domain" description="Major facilitator superfamily (MFS) profile" evidence="5">
    <location>
        <begin position="228"/>
        <end position="412"/>
    </location>
</feature>
<keyword evidence="1 4" id="KW-0812">Transmembrane</keyword>
<feature type="transmembrane region" description="Helical" evidence="4">
    <location>
        <begin position="317"/>
        <end position="344"/>
    </location>
</feature>
<reference evidence="7 9" key="2">
    <citation type="submission" date="2019-03" db="EMBL/GenBank/DDBJ databases">
        <title>Genomic Encyclopedia of Type Strains, Phase IV (KMG-IV): sequencing the most valuable type-strain genomes for metagenomic binning, comparative biology and taxonomic classification.</title>
        <authorList>
            <person name="Goeker M."/>
        </authorList>
    </citation>
    <scope>NUCLEOTIDE SEQUENCE [LARGE SCALE GENOMIC DNA]</scope>
    <source>
        <strain evidence="7 9">DSM 11603</strain>
    </source>
</reference>
<keyword evidence="2 4" id="KW-1133">Transmembrane helix</keyword>
<keyword evidence="3 4" id="KW-0472">Membrane</keyword>
<reference evidence="6 8" key="1">
    <citation type="submission" date="2014-02" db="EMBL/GenBank/DDBJ databases">
        <title>Aquamicrobium defluvii Genome sequencing.</title>
        <authorList>
            <person name="Wang X."/>
        </authorList>
    </citation>
    <scope>NUCLEOTIDE SEQUENCE [LARGE SCALE GENOMIC DNA]</scope>
    <source>
        <strain evidence="6 8">W13Z1</strain>
    </source>
</reference>
<feature type="transmembrane region" description="Helical" evidence="4">
    <location>
        <begin position="116"/>
        <end position="138"/>
    </location>
</feature>
<dbReference type="OrthoDB" id="8558006at2"/>
<dbReference type="AlphaFoldDB" id="A0A011UU79"/>
<dbReference type="PANTHER" id="PTHR23534">
    <property type="entry name" value="MFS PERMEASE"/>
    <property type="match status" value="1"/>
</dbReference>
<protein>
    <submittedName>
        <fullName evidence="6">MFS transporter</fullName>
    </submittedName>
    <submittedName>
        <fullName evidence="7">Putative MFS family arabinose efflux permease</fullName>
    </submittedName>
</protein>
<dbReference type="PROSITE" id="PS50850">
    <property type="entry name" value="MFS"/>
    <property type="match status" value="1"/>
</dbReference>
<accession>A0A011UU79</accession>
<dbReference type="InterPro" id="IPR020846">
    <property type="entry name" value="MFS_dom"/>
</dbReference>
<feature type="transmembrane region" description="Helical" evidence="4">
    <location>
        <begin position="290"/>
        <end position="311"/>
    </location>
</feature>
<dbReference type="Pfam" id="PF07690">
    <property type="entry name" value="MFS_1"/>
    <property type="match status" value="1"/>
</dbReference>
<evidence type="ECO:0000259" key="5">
    <source>
        <dbReference type="PROSITE" id="PS50850"/>
    </source>
</evidence>